<feature type="compositionally biased region" description="Polar residues" evidence="2">
    <location>
        <begin position="659"/>
        <end position="684"/>
    </location>
</feature>
<evidence type="ECO:0000256" key="2">
    <source>
        <dbReference type="SAM" id="MobiDB-lite"/>
    </source>
</evidence>
<evidence type="ECO:0000313" key="5">
    <source>
        <dbReference type="Proteomes" id="UP000266841"/>
    </source>
</evidence>
<feature type="coiled-coil region" evidence="1">
    <location>
        <begin position="302"/>
        <end position="357"/>
    </location>
</feature>
<comment type="caution">
    <text evidence="4">The sequence shown here is derived from an EMBL/GenBank/DDBJ whole genome shotgun (WGS) entry which is preliminary data.</text>
</comment>
<evidence type="ECO:0000256" key="1">
    <source>
        <dbReference type="SAM" id="Coils"/>
    </source>
</evidence>
<proteinExistence type="predicted"/>
<feature type="compositionally biased region" description="Basic and acidic residues" evidence="2">
    <location>
        <begin position="424"/>
        <end position="443"/>
    </location>
</feature>
<keyword evidence="5" id="KW-1185">Reference proteome</keyword>
<sequence length="731" mass="82248">MKFTPIDSWQAGAVTSLTSLTIVTTLGIVEMALYLMHKYWEQFNYHVEATFVDVHFTLFYTALFNALQGCLIRIIAGWRTDSWTQTEDIDVGHYVAIRKEYDRVDRKLKAIDGEFGNVIKSDESYLGRLRAACKLAKNRIRHPRLSRRRNELLVPIRYHELRTHFLETNDLPSSFKVSHYLKRSLTSVLLDFVHINAAAWIALMATANMIYYFAGVLIAKTRNEKSAGWFLAGCFVVMVVGYIILSVVMSMKMEKIYSQTLRMKLSAQSGEEGTESFTALASRAKSVDQLSLFWFKSPRLNETKAKVKLNAEVRRLEALEEEKRAEEKISRRKRELEARQNAEKAKAEQKAAAFEKTRIAMGFPARSSDALESCGSSRHSHNGKKSPSDRVKIMTDMLRPSSPPTNWGGQLSFAASSQLEEGEDNKIVKFDAGKSLSPKDERKMKRRAQSEGVAQMRLSMKHAQETSGVGRSGAFSKQPNPLEPGRPESSSATERKERRRRRKALSDGVALMRLNAETTLGRKPPLDAVGEDKPTANITMISEFSRMSASDLPEIPPYKPKVAFLEKAAQVLAPMLSPVTSEDKEVDGDRTVKPANADMTMLPEIPSNQRRMSRRIRAKYDKRRAKSEGVAQMRLSMIDAQGSSRDDLCVVGVKRPDAQSATRSELSQLSSQVHSNQTKSNSSDDLSRKHVTESGRQKSTPAAERRERRPRRASMSEGVGLMRLNVEKTKG</sequence>
<feature type="non-terminal residue" evidence="4">
    <location>
        <position position="731"/>
    </location>
</feature>
<feature type="compositionally biased region" description="Polar residues" evidence="2">
    <location>
        <begin position="465"/>
        <end position="479"/>
    </location>
</feature>
<feature type="region of interest" description="Disordered" evidence="2">
    <location>
        <begin position="370"/>
        <end position="390"/>
    </location>
</feature>
<dbReference type="OrthoDB" id="199189at2759"/>
<dbReference type="eggNOG" id="ENOG502R0X4">
    <property type="taxonomic scope" value="Eukaryota"/>
</dbReference>
<feature type="transmembrane region" description="Helical" evidence="3">
    <location>
        <begin position="56"/>
        <end position="76"/>
    </location>
</feature>
<dbReference type="EMBL" id="AGNL01017492">
    <property type="protein sequence ID" value="EJK64238.1"/>
    <property type="molecule type" value="Genomic_DNA"/>
</dbReference>
<reference evidence="4 5" key="1">
    <citation type="journal article" date="2012" name="Genome Biol.">
        <title>Genome and low-iron response of an oceanic diatom adapted to chronic iron limitation.</title>
        <authorList>
            <person name="Lommer M."/>
            <person name="Specht M."/>
            <person name="Roy A.S."/>
            <person name="Kraemer L."/>
            <person name="Andreson R."/>
            <person name="Gutowska M.A."/>
            <person name="Wolf J."/>
            <person name="Bergner S.V."/>
            <person name="Schilhabel M.B."/>
            <person name="Klostermeier U.C."/>
            <person name="Beiko R.G."/>
            <person name="Rosenstiel P."/>
            <person name="Hippler M."/>
            <person name="Laroche J."/>
        </authorList>
    </citation>
    <scope>NUCLEOTIDE SEQUENCE [LARGE SCALE GENOMIC DNA]</scope>
    <source>
        <strain evidence="4 5">CCMP1005</strain>
    </source>
</reference>
<dbReference type="AlphaFoldDB" id="K0SDU4"/>
<evidence type="ECO:0000313" key="4">
    <source>
        <dbReference type="EMBL" id="EJK64238.1"/>
    </source>
</evidence>
<feature type="region of interest" description="Disordered" evidence="2">
    <location>
        <begin position="424"/>
        <end position="510"/>
    </location>
</feature>
<gene>
    <name evidence="4" type="ORF">THAOC_15048</name>
</gene>
<organism evidence="4 5">
    <name type="scientific">Thalassiosira oceanica</name>
    <name type="common">Marine diatom</name>
    <dbReference type="NCBI Taxonomy" id="159749"/>
    <lineage>
        <taxon>Eukaryota</taxon>
        <taxon>Sar</taxon>
        <taxon>Stramenopiles</taxon>
        <taxon>Ochrophyta</taxon>
        <taxon>Bacillariophyta</taxon>
        <taxon>Coscinodiscophyceae</taxon>
        <taxon>Thalassiosirophycidae</taxon>
        <taxon>Thalassiosirales</taxon>
        <taxon>Thalassiosiraceae</taxon>
        <taxon>Thalassiosira</taxon>
    </lineage>
</organism>
<dbReference type="Proteomes" id="UP000266841">
    <property type="component" value="Unassembled WGS sequence"/>
</dbReference>
<feature type="compositionally biased region" description="Basic residues" evidence="2">
    <location>
        <begin position="611"/>
        <end position="625"/>
    </location>
</feature>
<protein>
    <submittedName>
        <fullName evidence="4">Uncharacterized protein</fullName>
    </submittedName>
</protein>
<keyword evidence="1" id="KW-0175">Coiled coil</keyword>
<keyword evidence="3" id="KW-0472">Membrane</keyword>
<keyword evidence="3" id="KW-0812">Transmembrane</keyword>
<keyword evidence="3" id="KW-1133">Transmembrane helix</keyword>
<feature type="transmembrane region" description="Helical" evidence="3">
    <location>
        <begin position="12"/>
        <end position="36"/>
    </location>
</feature>
<feature type="region of interest" description="Disordered" evidence="2">
    <location>
        <begin position="659"/>
        <end position="731"/>
    </location>
</feature>
<feature type="compositionally biased region" description="Basic and acidic residues" evidence="2">
    <location>
        <begin position="685"/>
        <end position="696"/>
    </location>
</feature>
<accession>K0SDU4</accession>
<feature type="transmembrane region" description="Helical" evidence="3">
    <location>
        <begin position="226"/>
        <end position="248"/>
    </location>
</feature>
<evidence type="ECO:0000256" key="3">
    <source>
        <dbReference type="SAM" id="Phobius"/>
    </source>
</evidence>
<feature type="region of interest" description="Disordered" evidence="2">
    <location>
        <begin position="610"/>
        <end position="629"/>
    </location>
</feature>
<feature type="transmembrane region" description="Helical" evidence="3">
    <location>
        <begin position="188"/>
        <end position="214"/>
    </location>
</feature>
<name>K0SDU4_THAOC</name>